<evidence type="ECO:0000256" key="9">
    <source>
        <dbReference type="SAM" id="Phobius"/>
    </source>
</evidence>
<dbReference type="GO" id="GO:0016020">
    <property type="term" value="C:membrane"/>
    <property type="evidence" value="ECO:0007669"/>
    <property type="project" value="UniProtKB-SubCell"/>
</dbReference>
<evidence type="ECO:0000256" key="8">
    <source>
        <dbReference type="ARBA" id="ARBA00023224"/>
    </source>
</evidence>
<keyword evidence="2" id="KW-0716">Sensory transduction</keyword>
<dbReference type="InterPro" id="IPR004117">
    <property type="entry name" value="7tm6_olfct_rcpt"/>
</dbReference>
<evidence type="ECO:0000256" key="6">
    <source>
        <dbReference type="ARBA" id="ARBA00023136"/>
    </source>
</evidence>
<feature type="transmembrane region" description="Helical" evidence="9">
    <location>
        <begin position="89"/>
        <end position="108"/>
    </location>
</feature>
<dbReference type="Proteomes" id="UP000838878">
    <property type="component" value="Chromosome 2"/>
</dbReference>
<evidence type="ECO:0000256" key="2">
    <source>
        <dbReference type="ARBA" id="ARBA00022606"/>
    </source>
</evidence>
<feature type="transmembrane region" description="Helical" evidence="9">
    <location>
        <begin position="31"/>
        <end position="49"/>
    </location>
</feature>
<reference evidence="10" key="1">
    <citation type="submission" date="2021-12" db="EMBL/GenBank/DDBJ databases">
        <authorList>
            <person name="Martin H S."/>
        </authorList>
    </citation>
    <scope>NUCLEOTIDE SEQUENCE</scope>
</reference>
<keyword evidence="7" id="KW-0675">Receptor</keyword>
<evidence type="ECO:0000256" key="7">
    <source>
        <dbReference type="ARBA" id="ARBA00023170"/>
    </source>
</evidence>
<comment type="subcellular location">
    <subcellularLocation>
        <location evidence="1">Membrane</location>
        <topology evidence="1">Multi-pass membrane protein</topology>
    </subcellularLocation>
</comment>
<keyword evidence="6 9" id="KW-0472">Membrane</keyword>
<keyword evidence="11" id="KW-1185">Reference proteome</keyword>
<keyword evidence="5 9" id="KW-1133">Transmembrane helix</keyword>
<dbReference type="EMBL" id="OV170222">
    <property type="protein sequence ID" value="CAH0720547.1"/>
    <property type="molecule type" value="Genomic_DNA"/>
</dbReference>
<evidence type="ECO:0000256" key="4">
    <source>
        <dbReference type="ARBA" id="ARBA00022725"/>
    </source>
</evidence>
<feature type="transmembrane region" description="Helical" evidence="9">
    <location>
        <begin position="7"/>
        <end position="25"/>
    </location>
</feature>
<dbReference type="Pfam" id="PF02949">
    <property type="entry name" value="7tm_6"/>
    <property type="match status" value="1"/>
</dbReference>
<organism evidence="10 11">
    <name type="scientific">Brenthis ino</name>
    <name type="common">lesser marbled fritillary</name>
    <dbReference type="NCBI Taxonomy" id="405034"/>
    <lineage>
        <taxon>Eukaryota</taxon>
        <taxon>Metazoa</taxon>
        <taxon>Ecdysozoa</taxon>
        <taxon>Arthropoda</taxon>
        <taxon>Hexapoda</taxon>
        <taxon>Insecta</taxon>
        <taxon>Pterygota</taxon>
        <taxon>Neoptera</taxon>
        <taxon>Endopterygota</taxon>
        <taxon>Lepidoptera</taxon>
        <taxon>Glossata</taxon>
        <taxon>Ditrysia</taxon>
        <taxon>Papilionoidea</taxon>
        <taxon>Nymphalidae</taxon>
        <taxon>Heliconiinae</taxon>
        <taxon>Argynnini</taxon>
        <taxon>Brenthis</taxon>
    </lineage>
</organism>
<sequence>MTSIAGFGYFYVYTVSMVWMVFFHYGKSGMWTEVAVVLSLSACSVICVTKKEIKETVKKFLKCDAQVIPDTRFAKNLLMRLRVIKKRATVIWLSIVIDGIIYILIPFVRPGRHFTTELYLIYGLVPMLEPPNYEIALFLTTVTTGFGVYTMVSVATYIIVIVGYAEAQLYALSEELRNVWFDSQHYYDEMKLKINENIEIKHRILNEFVRVRLRDIIRFHKVNINLVHELDQEFRNTLGLECLYHGLLNNM</sequence>
<evidence type="ECO:0000313" key="10">
    <source>
        <dbReference type="EMBL" id="CAH0720547.1"/>
    </source>
</evidence>
<dbReference type="GO" id="GO:0005549">
    <property type="term" value="F:odorant binding"/>
    <property type="evidence" value="ECO:0007669"/>
    <property type="project" value="InterPro"/>
</dbReference>
<accession>A0A8J9UIB7</accession>
<proteinExistence type="predicted"/>
<keyword evidence="8" id="KW-0807">Transducer</keyword>
<gene>
    <name evidence="10" type="ORF">BINO364_LOCUS6761</name>
</gene>
<feature type="transmembrane region" description="Helical" evidence="9">
    <location>
        <begin position="135"/>
        <end position="165"/>
    </location>
</feature>
<evidence type="ECO:0000256" key="1">
    <source>
        <dbReference type="ARBA" id="ARBA00004141"/>
    </source>
</evidence>
<dbReference type="GO" id="GO:0007165">
    <property type="term" value="P:signal transduction"/>
    <property type="evidence" value="ECO:0007669"/>
    <property type="project" value="UniProtKB-KW"/>
</dbReference>
<evidence type="ECO:0000256" key="5">
    <source>
        <dbReference type="ARBA" id="ARBA00022989"/>
    </source>
</evidence>
<dbReference type="GO" id="GO:0004984">
    <property type="term" value="F:olfactory receptor activity"/>
    <property type="evidence" value="ECO:0007669"/>
    <property type="project" value="InterPro"/>
</dbReference>
<dbReference type="OrthoDB" id="7550533at2759"/>
<dbReference type="AlphaFoldDB" id="A0A8J9UIB7"/>
<name>A0A8J9UIB7_9NEOP</name>
<feature type="non-terminal residue" evidence="10">
    <location>
        <position position="251"/>
    </location>
</feature>
<evidence type="ECO:0000313" key="11">
    <source>
        <dbReference type="Proteomes" id="UP000838878"/>
    </source>
</evidence>
<keyword evidence="4" id="KW-0552">Olfaction</keyword>
<evidence type="ECO:0000256" key="3">
    <source>
        <dbReference type="ARBA" id="ARBA00022692"/>
    </source>
</evidence>
<protein>
    <submittedName>
        <fullName evidence="10">Uncharacterized protein</fullName>
    </submittedName>
</protein>
<keyword evidence="3 9" id="KW-0812">Transmembrane</keyword>